<evidence type="ECO:0000313" key="7">
    <source>
        <dbReference type="EMBL" id="PUB11820.1"/>
    </source>
</evidence>
<reference evidence="7 8" key="1">
    <citation type="submission" date="2018-04" db="EMBL/GenBank/DDBJ databases">
        <title>Genomic Encyclopedia of Archaeal and Bacterial Type Strains, Phase II (KMG-II): from individual species to whole genera.</title>
        <authorList>
            <person name="Goeker M."/>
        </authorList>
    </citation>
    <scope>NUCLEOTIDE SEQUENCE [LARGE SCALE GENOMIC DNA]</scope>
    <source>
        <strain evidence="7 8">DSM 29955</strain>
    </source>
</reference>
<dbReference type="Proteomes" id="UP000244523">
    <property type="component" value="Unassembled WGS sequence"/>
</dbReference>
<dbReference type="InterPro" id="IPR011706">
    <property type="entry name" value="Cu-oxidase_C"/>
</dbReference>
<dbReference type="AlphaFoldDB" id="A0A2T6KAF0"/>
<dbReference type="InterPro" id="IPR011707">
    <property type="entry name" value="Cu-oxidase-like_N"/>
</dbReference>
<keyword evidence="3" id="KW-1133">Transmembrane helix</keyword>
<dbReference type="SUPFAM" id="SSF49503">
    <property type="entry name" value="Cupredoxins"/>
    <property type="match status" value="3"/>
</dbReference>
<dbReference type="InterPro" id="IPR008972">
    <property type="entry name" value="Cupredoxin"/>
</dbReference>
<evidence type="ECO:0000259" key="4">
    <source>
        <dbReference type="Pfam" id="PF00394"/>
    </source>
</evidence>
<protein>
    <submittedName>
        <fullName evidence="7">FtsP/CotA-like multicopper oxidase with cupredoxin domain</fullName>
    </submittedName>
</protein>
<feature type="domain" description="Plastocyanin-like" evidence="5">
    <location>
        <begin position="392"/>
        <end position="490"/>
    </location>
</feature>
<keyword evidence="3" id="KW-0472">Membrane</keyword>
<feature type="domain" description="Plastocyanin-like" evidence="6">
    <location>
        <begin position="100"/>
        <end position="206"/>
    </location>
</feature>
<evidence type="ECO:0000256" key="1">
    <source>
        <dbReference type="ARBA" id="ARBA00022723"/>
    </source>
</evidence>
<gene>
    <name evidence="7" type="ORF">C8N45_11263</name>
</gene>
<keyword evidence="3" id="KW-0812">Transmembrane</keyword>
<dbReference type="InterPro" id="IPR001117">
    <property type="entry name" value="Cu-oxidase_2nd"/>
</dbReference>
<dbReference type="EMBL" id="QBUD01000012">
    <property type="protein sequence ID" value="PUB11820.1"/>
    <property type="molecule type" value="Genomic_DNA"/>
</dbReference>
<dbReference type="Pfam" id="PF07731">
    <property type="entry name" value="Cu-oxidase_2"/>
    <property type="match status" value="1"/>
</dbReference>
<feature type="domain" description="Plastocyanin-like" evidence="4">
    <location>
        <begin position="243"/>
        <end position="321"/>
    </location>
</feature>
<organism evidence="7 8">
    <name type="scientific">Yoonia sediminilitoris</name>
    <dbReference type="NCBI Taxonomy" id="1286148"/>
    <lineage>
        <taxon>Bacteria</taxon>
        <taxon>Pseudomonadati</taxon>
        <taxon>Pseudomonadota</taxon>
        <taxon>Alphaproteobacteria</taxon>
        <taxon>Rhodobacterales</taxon>
        <taxon>Paracoccaceae</taxon>
        <taxon>Yoonia</taxon>
    </lineage>
</organism>
<dbReference type="Gene3D" id="2.60.40.420">
    <property type="entry name" value="Cupredoxins - blue copper proteins"/>
    <property type="match status" value="3"/>
</dbReference>
<name>A0A2T6KAF0_9RHOB</name>
<keyword evidence="2" id="KW-0560">Oxidoreductase</keyword>
<dbReference type="PANTHER" id="PTHR11709">
    <property type="entry name" value="MULTI-COPPER OXIDASE"/>
    <property type="match status" value="1"/>
</dbReference>
<keyword evidence="1" id="KW-0479">Metal-binding</keyword>
<keyword evidence="8" id="KW-1185">Reference proteome</keyword>
<evidence type="ECO:0000313" key="8">
    <source>
        <dbReference type="Proteomes" id="UP000244523"/>
    </source>
</evidence>
<dbReference type="InterPro" id="IPR002355">
    <property type="entry name" value="Cu_oxidase_Cu_BS"/>
</dbReference>
<evidence type="ECO:0000259" key="5">
    <source>
        <dbReference type="Pfam" id="PF07731"/>
    </source>
</evidence>
<feature type="transmembrane region" description="Helical" evidence="3">
    <location>
        <begin position="65"/>
        <end position="86"/>
    </location>
</feature>
<comment type="caution">
    <text evidence="7">The sequence shown here is derived from an EMBL/GenBank/DDBJ whole genome shotgun (WGS) entry which is preliminary data.</text>
</comment>
<dbReference type="InterPro" id="IPR045087">
    <property type="entry name" value="Cu-oxidase_fam"/>
</dbReference>
<dbReference type="Pfam" id="PF00394">
    <property type="entry name" value="Cu-oxidase"/>
    <property type="match status" value="1"/>
</dbReference>
<evidence type="ECO:0000259" key="6">
    <source>
        <dbReference type="Pfam" id="PF07732"/>
    </source>
</evidence>
<sequence>MATQIKARSAQVLAILMMERTGPCGRASCHIHFRAVVSCGIERDRRTIVNTDMAKLGIIMNRRHFLGSAAAAAIVPCGVLAAPARYQLRAEPVIKQILPPGDGATRMLGFNGSMPGPELRVRRGQPLTVAVENGLEDGTAIHWHGIRLDNRMDGVPMLTQKTIPPKATHTYSFVPPDAGTFWYHSHYLSHEQVALGMMGPLIIEEDTPPDVDRDITVLISDWMMQEDGTLVGDFANRHSVAHGGYMGNYAKAFLSGQDVQIGDRVRFRLINAATNRIFPVTVGGVSGQIVALDGMALATPRPLSDLILAPAQRVDLIVDVTGRVTFDMITRQDPYLLAELVPVGTNANRTQAPVPPLPPHGLPQPAEPAQHLTLTMMGGAMGGRHGGDNIWAFNNVSDLPADPFGTFTQGETARITLVNDTSFAHGIHLHGHHFFEVGPDGALGDLRDTTLVSAGESRDILCVFDNPGKWLLHCHMLSHQVGGMKTWVSVA</sequence>
<dbReference type="CDD" id="cd13861">
    <property type="entry name" value="CuRO_1_CumA_like"/>
    <property type="match status" value="1"/>
</dbReference>
<dbReference type="GO" id="GO:0016491">
    <property type="term" value="F:oxidoreductase activity"/>
    <property type="evidence" value="ECO:0007669"/>
    <property type="project" value="UniProtKB-KW"/>
</dbReference>
<dbReference type="Pfam" id="PF07732">
    <property type="entry name" value="Cu-oxidase_3"/>
    <property type="match status" value="1"/>
</dbReference>
<dbReference type="GO" id="GO:0005507">
    <property type="term" value="F:copper ion binding"/>
    <property type="evidence" value="ECO:0007669"/>
    <property type="project" value="InterPro"/>
</dbReference>
<proteinExistence type="predicted"/>
<evidence type="ECO:0000256" key="3">
    <source>
        <dbReference type="SAM" id="Phobius"/>
    </source>
</evidence>
<dbReference type="PROSITE" id="PS00080">
    <property type="entry name" value="MULTICOPPER_OXIDASE2"/>
    <property type="match status" value="1"/>
</dbReference>
<accession>A0A2T6KAF0</accession>
<evidence type="ECO:0000256" key="2">
    <source>
        <dbReference type="ARBA" id="ARBA00023002"/>
    </source>
</evidence>